<comment type="caution">
    <text evidence="3">The sequence shown here is derived from an EMBL/GenBank/DDBJ whole genome shotgun (WGS) entry which is preliminary data.</text>
</comment>
<proteinExistence type="predicted"/>
<feature type="transmembrane region" description="Helical" evidence="1">
    <location>
        <begin position="80"/>
        <end position="99"/>
    </location>
</feature>
<dbReference type="AlphaFoldDB" id="A0A927ZIX3"/>
<keyword evidence="1" id="KW-0472">Membrane</keyword>
<feature type="transmembrane region" description="Helical" evidence="1">
    <location>
        <begin position="135"/>
        <end position="152"/>
    </location>
</feature>
<evidence type="ECO:0000313" key="4">
    <source>
        <dbReference type="Proteomes" id="UP000768462"/>
    </source>
</evidence>
<feature type="transmembrane region" description="Helical" evidence="1">
    <location>
        <begin position="12"/>
        <end position="32"/>
    </location>
</feature>
<dbReference type="InterPro" id="IPR006976">
    <property type="entry name" value="VanZ-like"/>
</dbReference>
<evidence type="ECO:0000259" key="2">
    <source>
        <dbReference type="Pfam" id="PF04892"/>
    </source>
</evidence>
<dbReference type="Pfam" id="PF04892">
    <property type="entry name" value="VanZ"/>
    <property type="match status" value="1"/>
</dbReference>
<dbReference type="Proteomes" id="UP000768462">
    <property type="component" value="Unassembled WGS sequence"/>
</dbReference>
<feature type="transmembrane region" description="Helical" evidence="1">
    <location>
        <begin position="106"/>
        <end position="123"/>
    </location>
</feature>
<organism evidence="3 4">
    <name type="scientific">Clostridium sulfidigenes</name>
    <dbReference type="NCBI Taxonomy" id="318464"/>
    <lineage>
        <taxon>Bacteria</taxon>
        <taxon>Bacillati</taxon>
        <taxon>Bacillota</taxon>
        <taxon>Clostridia</taxon>
        <taxon>Eubacteriales</taxon>
        <taxon>Clostridiaceae</taxon>
        <taxon>Clostridium</taxon>
    </lineage>
</organism>
<name>A0A927ZIX3_9CLOT</name>
<dbReference type="PANTHER" id="PTHR36834">
    <property type="entry name" value="MEMBRANE PROTEIN-RELATED"/>
    <property type="match status" value="1"/>
</dbReference>
<reference evidence="3" key="1">
    <citation type="submission" date="2019-04" db="EMBL/GenBank/DDBJ databases">
        <title>Evolution of Biomass-Degrading Anaerobic Consortia Revealed by Metagenomics.</title>
        <authorList>
            <person name="Peng X."/>
        </authorList>
    </citation>
    <scope>NUCLEOTIDE SEQUENCE</scope>
    <source>
        <strain evidence="3">SIG254</strain>
    </source>
</reference>
<gene>
    <name evidence="3" type="ORF">E7215_00050</name>
</gene>
<sequence>MIKDKINKKTIILWVFFIVYLAVLIKVIFFKYPPGVIYDLFKTRNESWAFRLTNSNVLPMKTILYYLSGSESTLISIKNMLGNILAFIPLGFFVLKLFIRTKHLGHILIISLVISISFELIQLLTGIGCFDIDDVLLNVLGAVMGYFIGRLCTKKYNQPREFVS</sequence>
<evidence type="ECO:0000313" key="3">
    <source>
        <dbReference type="EMBL" id="MBE6058559.1"/>
    </source>
</evidence>
<accession>A0A927ZIX3</accession>
<dbReference type="PANTHER" id="PTHR36834:SF1">
    <property type="entry name" value="INTEGRAL MEMBRANE PROTEIN"/>
    <property type="match status" value="1"/>
</dbReference>
<evidence type="ECO:0000256" key="1">
    <source>
        <dbReference type="SAM" id="Phobius"/>
    </source>
</evidence>
<keyword evidence="1" id="KW-1133">Transmembrane helix</keyword>
<dbReference type="InterPro" id="IPR053150">
    <property type="entry name" value="Teicoplanin_resist-assoc"/>
</dbReference>
<dbReference type="EMBL" id="SVCM01000003">
    <property type="protein sequence ID" value="MBE6058559.1"/>
    <property type="molecule type" value="Genomic_DNA"/>
</dbReference>
<protein>
    <submittedName>
        <fullName evidence="3">VanZ family protein</fullName>
    </submittedName>
</protein>
<keyword evidence="1" id="KW-0812">Transmembrane</keyword>
<feature type="domain" description="VanZ-like" evidence="2">
    <location>
        <begin position="17"/>
        <end position="151"/>
    </location>
</feature>